<gene>
    <name evidence="2" type="ORF">MBELCI_3555</name>
</gene>
<dbReference type="STRING" id="1337093.MBELCI_3555"/>
<dbReference type="SUPFAM" id="SSF117074">
    <property type="entry name" value="Hypothetical protein PA1324"/>
    <property type="match status" value="1"/>
</dbReference>
<dbReference type="eggNOG" id="COG3188">
    <property type="taxonomic scope" value="Bacteria"/>
</dbReference>
<dbReference type="EMBL" id="BATB01000097">
    <property type="protein sequence ID" value="GAD57503.1"/>
    <property type="molecule type" value="Genomic_DNA"/>
</dbReference>
<proteinExistence type="predicted"/>
<sequence length="957" mass="99859">MSFQVRVSDHAGPVDILNSATVFVPQSDGTRPELSNEVVVGREAQGGGLSYVDPGLDPVFRGTLGEDLTLRLGSGGCNTTRGRDRIEINVVSRRTGDLETVIAVETGANTGLFTAPPLPVTQMATPVAGDNVLAATRGDLLVATAICGSMQYAAEFEIDPGNFVFSSIDNAPVAGARVALLDQAGREVEIAMTDEEGFFALGDQARGRYRYSVDAPGHAYPSVRRVFEGFARQLSSSRASWGGMFSHAAGPLMQGDVPVDPSYGIPIAVEKQVDRQQVGTGGHAVYTLSLRNEMTVALTGAQLLDTPPFGTRIVAGSATLDGQRIDDPARRDDGVHAFEIGLIAPGAVRELRYALRFGPAARAGDNRNIARLQGRQVGTGRPLVSAAAQAVVRLDDRGGVFAEQATITGSVFLDCDGDGLRGGADEMGVPGVRIATQGGLFAVTDIDGQYSLRNLPPHLHALSPSRSTLPAGAAIAHSRSGDTRSGGTRMVALKRGELRAEHFAVAGCDAVLRAEVAERVATFAARQGRATLEVSDLPSVSRAGDARAPVTEAGRATASQIYRRTEPVAPPPAAAPAPRIALSDAIRDYDQAPAFLDIEDGARLDRRVVSLRVKGPADLDLALRLNGAPVPFDRIGEKTTWAAGNVQAIDYVALELEEGRNELVLVGVDPFGNERANLAIALHAPGAPAGLVIEAPETAPASAGAAIPVSLQLTDRAGHPVMSSAVVSLRATLGEWDATDLQPDEPGLQVFVAEGRAELILRAPQVPGRGRLFATADIGAAQTDIVFVPDLAARDLVGVIEATAPLGGELVSPFEHGHDGLSGEVYLRGAVGDTLVTLHYDSRAEAQGLLGGGTGDDGFPVFGDASEQGFDARSSTGLYLRLDRAGSSFVHGDIATAPSLEAFAWAAAAASSTARNTRSKPNMWRSRSLPRAPVRASAASRSQAAASPDPIPSTCPT</sequence>
<dbReference type="Gene3D" id="2.60.40.10">
    <property type="entry name" value="Immunoglobulins"/>
    <property type="match status" value="2"/>
</dbReference>
<evidence type="ECO:0008006" key="4">
    <source>
        <dbReference type="Google" id="ProtNLM"/>
    </source>
</evidence>
<name>U3ARZ4_9RHOB</name>
<dbReference type="InterPro" id="IPR013783">
    <property type="entry name" value="Ig-like_fold"/>
</dbReference>
<dbReference type="SUPFAM" id="SSF49478">
    <property type="entry name" value="Cna protein B-type domain"/>
    <property type="match status" value="1"/>
</dbReference>
<evidence type="ECO:0000313" key="3">
    <source>
        <dbReference type="Proteomes" id="UP000016566"/>
    </source>
</evidence>
<keyword evidence="3" id="KW-1185">Reference proteome</keyword>
<protein>
    <recommendedName>
        <fullName evidence="4">DUF11 domain-containing protein</fullName>
    </recommendedName>
</protein>
<reference evidence="2" key="1">
    <citation type="journal article" date="2013" name="Genome Announc.">
        <title>Draft Genome Sequence of Loktanella cinnabarina LL-001T, Isolated from Deep-Sea Floor Sediment.</title>
        <authorList>
            <person name="Nishi S."/>
            <person name="Tsubouchi T."/>
            <person name="Takaki Y."/>
            <person name="Koyanagi R."/>
            <person name="Satoh N."/>
            <person name="Maruyama T."/>
            <person name="Hatada Y."/>
        </authorList>
    </citation>
    <scope>NUCLEOTIDE SEQUENCE [LARGE SCALE GENOMIC DNA]</scope>
    <source>
        <strain evidence="2">LL-001</strain>
    </source>
</reference>
<accession>U3ARZ4</accession>
<dbReference type="AlphaFoldDB" id="U3ARZ4"/>
<dbReference type="InterPro" id="IPR047589">
    <property type="entry name" value="DUF11_rpt"/>
</dbReference>
<evidence type="ECO:0000313" key="2">
    <source>
        <dbReference type="EMBL" id="GAD57503.1"/>
    </source>
</evidence>
<feature type="region of interest" description="Disordered" evidence="1">
    <location>
        <begin position="915"/>
        <end position="957"/>
    </location>
</feature>
<evidence type="ECO:0000256" key="1">
    <source>
        <dbReference type="SAM" id="MobiDB-lite"/>
    </source>
</evidence>
<comment type="caution">
    <text evidence="2">The sequence shown here is derived from an EMBL/GenBank/DDBJ whole genome shotgun (WGS) entry which is preliminary data.</text>
</comment>
<organism evidence="2 3">
    <name type="scientific">Limimaricola cinnabarinus LL-001</name>
    <dbReference type="NCBI Taxonomy" id="1337093"/>
    <lineage>
        <taxon>Bacteria</taxon>
        <taxon>Pseudomonadati</taxon>
        <taxon>Pseudomonadota</taxon>
        <taxon>Alphaproteobacteria</taxon>
        <taxon>Rhodobacterales</taxon>
        <taxon>Paracoccaceae</taxon>
        <taxon>Limimaricola</taxon>
    </lineage>
</organism>
<feature type="compositionally biased region" description="Low complexity" evidence="1">
    <location>
        <begin position="925"/>
        <end position="948"/>
    </location>
</feature>
<dbReference type="Proteomes" id="UP000016566">
    <property type="component" value="Unassembled WGS sequence"/>
</dbReference>
<dbReference type="NCBIfam" id="TIGR01451">
    <property type="entry name" value="B_ant_repeat"/>
    <property type="match status" value="1"/>
</dbReference>